<dbReference type="GO" id="GO:0008168">
    <property type="term" value="F:methyltransferase activity"/>
    <property type="evidence" value="ECO:0007669"/>
    <property type="project" value="UniProtKB-KW"/>
</dbReference>
<dbReference type="Pfam" id="PF04993">
    <property type="entry name" value="TfoX_N"/>
    <property type="match status" value="1"/>
</dbReference>
<sequence>MAYDEVLARRIRELLADRPGTTERAMFGGLGFMVDGHLAVAAGSRGALMVRADGTDGAHPLLAPMEMRGRTMSGWYETAADAELTDEDLAELVEMGLRRVATLPPKG</sequence>
<gene>
    <name evidence="2" type="ORF">AWH69_01690</name>
</gene>
<dbReference type="InterPro" id="IPR007076">
    <property type="entry name" value="TfoX_N"/>
</dbReference>
<dbReference type="STRING" id="262209.AWH69_01690"/>
<dbReference type="SUPFAM" id="SSF159894">
    <property type="entry name" value="YgaC/TfoX-N like"/>
    <property type="match status" value="1"/>
</dbReference>
<organism evidence="2 3">
    <name type="scientific">Janibacter melonis</name>
    <dbReference type="NCBI Taxonomy" id="262209"/>
    <lineage>
        <taxon>Bacteria</taxon>
        <taxon>Bacillati</taxon>
        <taxon>Actinomycetota</taxon>
        <taxon>Actinomycetes</taxon>
        <taxon>Micrococcales</taxon>
        <taxon>Intrasporangiaceae</taxon>
        <taxon>Janibacter</taxon>
    </lineage>
</organism>
<dbReference type="Gene3D" id="3.30.1460.30">
    <property type="entry name" value="YgaC/TfoX-N like chaperone"/>
    <property type="match status" value="1"/>
</dbReference>
<keyword evidence="3" id="KW-1185">Reference proteome</keyword>
<dbReference type="RefSeq" id="WP_068270555.1">
    <property type="nucleotide sequence ID" value="NZ_LQZG01000001.1"/>
</dbReference>
<dbReference type="Proteomes" id="UP000076976">
    <property type="component" value="Unassembled WGS sequence"/>
</dbReference>
<dbReference type="AlphaFoldDB" id="A0A176QFR3"/>
<accession>A0A176QFR3</accession>
<evidence type="ECO:0000313" key="3">
    <source>
        <dbReference type="Proteomes" id="UP000076976"/>
    </source>
</evidence>
<comment type="caution">
    <text evidence="2">The sequence shown here is derived from an EMBL/GenBank/DDBJ whole genome shotgun (WGS) entry which is preliminary data.</text>
</comment>
<keyword evidence="2" id="KW-0808">Transferase</keyword>
<evidence type="ECO:0000259" key="1">
    <source>
        <dbReference type="Pfam" id="PF04993"/>
    </source>
</evidence>
<name>A0A176QFR3_9MICO</name>
<proteinExistence type="predicted"/>
<protein>
    <submittedName>
        <fullName evidence="2">RNA methyltransferase</fullName>
    </submittedName>
</protein>
<dbReference type="GO" id="GO:0032259">
    <property type="term" value="P:methylation"/>
    <property type="evidence" value="ECO:0007669"/>
    <property type="project" value="UniProtKB-KW"/>
</dbReference>
<feature type="domain" description="TfoX N-terminal" evidence="1">
    <location>
        <begin position="13"/>
        <end position="97"/>
    </location>
</feature>
<evidence type="ECO:0000313" key="2">
    <source>
        <dbReference type="EMBL" id="OAB88544.1"/>
    </source>
</evidence>
<reference evidence="2 3" key="1">
    <citation type="submission" date="2016-01" db="EMBL/GenBank/DDBJ databases">
        <title>Janibacter melonis strain CD11_4 genome sequencing and assembly.</title>
        <authorList>
            <person name="Nair G.R."/>
            <person name="Kaur G."/>
            <person name="Chander A.M."/>
            <person name="Mayilraj S."/>
        </authorList>
    </citation>
    <scope>NUCLEOTIDE SEQUENCE [LARGE SCALE GENOMIC DNA]</scope>
    <source>
        <strain evidence="2 3">CD11-4</strain>
    </source>
</reference>
<dbReference type="EMBL" id="LQZG01000001">
    <property type="protein sequence ID" value="OAB88544.1"/>
    <property type="molecule type" value="Genomic_DNA"/>
</dbReference>
<keyword evidence="2" id="KW-0489">Methyltransferase</keyword>